<dbReference type="RefSeq" id="WP_207926992.1">
    <property type="nucleotide sequence ID" value="NZ_SLWS01000027.1"/>
</dbReference>
<dbReference type="Proteomes" id="UP000295680">
    <property type="component" value="Unassembled WGS sequence"/>
</dbReference>
<dbReference type="PANTHER" id="PTHR40265:SF1">
    <property type="entry name" value="GLYOXALASE-LIKE DOMAIN-CONTAINING PROTEIN"/>
    <property type="match status" value="1"/>
</dbReference>
<feature type="domain" description="Glyoxalase-like" evidence="1">
    <location>
        <begin position="2"/>
        <end position="143"/>
    </location>
</feature>
<accession>A0A4R2IGB0</accession>
<reference evidence="2 3" key="1">
    <citation type="submission" date="2019-03" db="EMBL/GenBank/DDBJ databases">
        <title>Genomic Encyclopedia of Type Strains, Phase IV (KMG-IV): sequencing the most valuable type-strain genomes for metagenomic binning, comparative biology and taxonomic classification.</title>
        <authorList>
            <person name="Goeker M."/>
        </authorList>
    </citation>
    <scope>NUCLEOTIDE SEQUENCE [LARGE SCALE GENOMIC DNA]</scope>
    <source>
        <strain evidence="2 3">DSM 45934</strain>
    </source>
</reference>
<gene>
    <name evidence="2" type="ORF">EV192_1275</name>
</gene>
<dbReference type="Pfam" id="PF13468">
    <property type="entry name" value="Glyoxalase_3"/>
    <property type="match status" value="1"/>
</dbReference>
<protein>
    <submittedName>
        <fullName evidence="2">Glyoxalase-like protein</fullName>
    </submittedName>
</protein>
<name>A0A4R2IGB0_9PSEU</name>
<evidence type="ECO:0000259" key="1">
    <source>
        <dbReference type="Pfam" id="PF13468"/>
    </source>
</evidence>
<sequence>MIDHLVYATPALEIALGIPLSPGGRHVGLGTRNLLADLGGGTYLEVVGPDPDQPDPAEPRPFGIDTLTEPRLVAWAVRVTDIDKVVAETKARGHDPGPVIPMSRRRPDGVLLEWRLTLPLDDGLLPFLIDWGTTPHPSEDAVHGSVLQSFRVTGDVHKGLEALGVDVPVDSGPPGLVAVISTPDGEVTLR</sequence>
<dbReference type="InterPro" id="IPR029068">
    <property type="entry name" value="Glyas_Bleomycin-R_OHBP_Dase"/>
</dbReference>
<evidence type="ECO:0000313" key="2">
    <source>
        <dbReference type="EMBL" id="TCO43763.1"/>
    </source>
</evidence>
<dbReference type="AlphaFoldDB" id="A0A4R2IGB0"/>
<evidence type="ECO:0000313" key="3">
    <source>
        <dbReference type="Proteomes" id="UP000295680"/>
    </source>
</evidence>
<proteinExistence type="predicted"/>
<dbReference type="EMBL" id="SLWS01000027">
    <property type="protein sequence ID" value="TCO43763.1"/>
    <property type="molecule type" value="Genomic_DNA"/>
</dbReference>
<comment type="caution">
    <text evidence="2">The sequence shown here is derived from an EMBL/GenBank/DDBJ whole genome shotgun (WGS) entry which is preliminary data.</text>
</comment>
<dbReference type="SUPFAM" id="SSF54593">
    <property type="entry name" value="Glyoxalase/Bleomycin resistance protein/Dihydroxybiphenyl dioxygenase"/>
    <property type="match status" value="1"/>
</dbReference>
<dbReference type="Gene3D" id="3.10.180.10">
    <property type="entry name" value="2,3-Dihydroxybiphenyl 1,2-Dioxygenase, domain 1"/>
    <property type="match status" value="1"/>
</dbReference>
<keyword evidence="3" id="KW-1185">Reference proteome</keyword>
<dbReference type="PANTHER" id="PTHR40265">
    <property type="entry name" value="BLL2707 PROTEIN"/>
    <property type="match status" value="1"/>
</dbReference>
<organism evidence="2 3">
    <name type="scientific">Actinocrispum wychmicini</name>
    <dbReference type="NCBI Taxonomy" id="1213861"/>
    <lineage>
        <taxon>Bacteria</taxon>
        <taxon>Bacillati</taxon>
        <taxon>Actinomycetota</taxon>
        <taxon>Actinomycetes</taxon>
        <taxon>Pseudonocardiales</taxon>
        <taxon>Pseudonocardiaceae</taxon>
        <taxon>Actinocrispum</taxon>
    </lineage>
</organism>
<dbReference type="InterPro" id="IPR025870">
    <property type="entry name" value="Glyoxalase-like_dom"/>
</dbReference>